<gene>
    <name evidence="2" type="ORF">DdX_09729</name>
</gene>
<feature type="domain" description="MULE transposase" evidence="1">
    <location>
        <begin position="29"/>
        <end position="103"/>
    </location>
</feature>
<reference evidence="2" key="1">
    <citation type="submission" date="2022-01" db="EMBL/GenBank/DDBJ databases">
        <title>Genome Sequence Resource for Two Populations of Ditylenchus destructor, the Migratory Endoparasitic Phytonematode.</title>
        <authorList>
            <person name="Zhang H."/>
            <person name="Lin R."/>
            <person name="Xie B."/>
        </authorList>
    </citation>
    <scope>NUCLEOTIDE SEQUENCE</scope>
    <source>
        <strain evidence="2">BazhouSP</strain>
    </source>
</reference>
<organism evidence="2 3">
    <name type="scientific">Ditylenchus destructor</name>
    <dbReference type="NCBI Taxonomy" id="166010"/>
    <lineage>
        <taxon>Eukaryota</taxon>
        <taxon>Metazoa</taxon>
        <taxon>Ecdysozoa</taxon>
        <taxon>Nematoda</taxon>
        <taxon>Chromadorea</taxon>
        <taxon>Rhabditida</taxon>
        <taxon>Tylenchina</taxon>
        <taxon>Tylenchomorpha</taxon>
        <taxon>Sphaerularioidea</taxon>
        <taxon>Anguinidae</taxon>
        <taxon>Anguininae</taxon>
        <taxon>Ditylenchus</taxon>
    </lineage>
</organism>
<dbReference type="Pfam" id="PF10551">
    <property type="entry name" value="MULE"/>
    <property type="match status" value="1"/>
</dbReference>
<evidence type="ECO:0000313" key="2">
    <source>
        <dbReference type="EMBL" id="KAI1712185.1"/>
    </source>
</evidence>
<sequence>MRKYIIIGKYKYWNEILSSAPRPWTQVLIIGCYAGNRLIVAVQALIPGKKSSYYREVLDVVRRLVNPVQPVKLISDFEMSLLKAVRLVFPACHLTGCNFHFAQALYRKAKGMGIFKLFGEDEAGHRRSVYKTFRTQNAIERTNNGMESSHKYFAKDLNHHPSLSDYLAALLSDVDKQVDTARAVRLQHSRARLTRNVIKEQQVLTVLDAANFDTDEGLIDAVHLLGLVMQGFVDGLRVPNEDEEENETSEEE</sequence>
<accession>A0AAD4R5V2</accession>
<dbReference type="InterPro" id="IPR018289">
    <property type="entry name" value="MULE_transposase_dom"/>
</dbReference>
<evidence type="ECO:0000313" key="3">
    <source>
        <dbReference type="Proteomes" id="UP001201812"/>
    </source>
</evidence>
<dbReference type="Proteomes" id="UP001201812">
    <property type="component" value="Unassembled WGS sequence"/>
</dbReference>
<name>A0AAD4R5V2_9BILA</name>
<protein>
    <submittedName>
        <fullName evidence="2">MULE transposase domain-containing protein</fullName>
    </submittedName>
</protein>
<proteinExistence type="predicted"/>
<keyword evidence="3" id="KW-1185">Reference proteome</keyword>
<comment type="caution">
    <text evidence="2">The sequence shown here is derived from an EMBL/GenBank/DDBJ whole genome shotgun (WGS) entry which is preliminary data.</text>
</comment>
<dbReference type="EMBL" id="JAKKPZ010000019">
    <property type="protein sequence ID" value="KAI1712185.1"/>
    <property type="molecule type" value="Genomic_DNA"/>
</dbReference>
<evidence type="ECO:0000259" key="1">
    <source>
        <dbReference type="Pfam" id="PF10551"/>
    </source>
</evidence>
<dbReference type="AlphaFoldDB" id="A0AAD4R5V2"/>